<dbReference type="GO" id="GO:0006779">
    <property type="term" value="P:porphyrin-containing compound biosynthetic process"/>
    <property type="evidence" value="ECO:0007669"/>
    <property type="project" value="InterPro"/>
</dbReference>
<evidence type="ECO:0000259" key="1">
    <source>
        <dbReference type="Pfam" id="PF01208"/>
    </source>
</evidence>
<accession>E1YMJ1</accession>
<dbReference type="EMBL" id="FR695879">
    <property type="protein sequence ID" value="CBX31785.1"/>
    <property type="molecule type" value="Genomic_DNA"/>
</dbReference>
<gene>
    <name evidence="2" type="ORF">N47_N26100</name>
</gene>
<dbReference type="InterPro" id="IPR052024">
    <property type="entry name" value="Methanogen_methyltrans"/>
</dbReference>
<sequence>MEQNLSYNSRQRVQKTIRHEATDRIPKGELTIADAVIKRELNCTDVGFDEKSRFVNQIGLDIITISPVFKHGKEKLAAPGDSTWPDIEKWCKDTSLFTFAVVNGALETGMRIHEWSGFLKLIKKSPPILSSFIEDVEKLNISMFKEVAQMGVDGILLADDVAYAGGLLVNPKILRQNFFPSLARQAEEIDRLGLFAFYHSDGNYQEIIPDLIDMHFQGIQCLEQRSGMDTAKLQEQYGDRICLWGSIDIEDTVNARKPDNLKTITDSLKSLQKQKGIILGTNNGLYEVTDIAGLTAIYQSLY</sequence>
<name>E1YMJ1_9BACT</name>
<protein>
    <recommendedName>
        <fullName evidence="1">Uroporphyrinogen decarboxylase (URO-D) domain-containing protein</fullName>
    </recommendedName>
</protein>
<organism evidence="2">
    <name type="scientific">uncultured Desulfobacterium sp</name>
    <dbReference type="NCBI Taxonomy" id="201089"/>
    <lineage>
        <taxon>Bacteria</taxon>
        <taxon>Pseudomonadati</taxon>
        <taxon>Thermodesulfobacteriota</taxon>
        <taxon>Desulfobacteria</taxon>
        <taxon>Desulfobacterales</taxon>
        <taxon>Desulfobacteriaceae</taxon>
        <taxon>Desulfobacterium</taxon>
        <taxon>environmental samples</taxon>
    </lineage>
</organism>
<dbReference type="SUPFAM" id="SSF51726">
    <property type="entry name" value="UROD/MetE-like"/>
    <property type="match status" value="1"/>
</dbReference>
<dbReference type="PANTHER" id="PTHR47099:SF1">
    <property type="entry name" value="METHYLCOBAMIDE:COM METHYLTRANSFERASE MTBA"/>
    <property type="match status" value="1"/>
</dbReference>
<dbReference type="PANTHER" id="PTHR47099">
    <property type="entry name" value="METHYLCOBAMIDE:COM METHYLTRANSFERASE MTBA"/>
    <property type="match status" value="1"/>
</dbReference>
<feature type="domain" description="Uroporphyrinogen decarboxylase (URO-D)" evidence="1">
    <location>
        <begin position="114"/>
        <end position="297"/>
    </location>
</feature>
<dbReference type="AlphaFoldDB" id="E1YMJ1"/>
<dbReference type="InterPro" id="IPR000257">
    <property type="entry name" value="Uroporphyrinogen_deCOase"/>
</dbReference>
<dbReference type="Gene3D" id="3.20.20.210">
    <property type="match status" value="1"/>
</dbReference>
<reference evidence="2" key="1">
    <citation type="journal article" date="2011" name="Environ. Microbiol.">
        <title>Genomic insights into the metabolic potential of the polycyclic aromatic hydrocarbon degrading sulfate-reducing Deltaproteobacterium N47.</title>
        <authorList>
            <person name="Bergmann F."/>
            <person name="Selesi D."/>
            <person name="Weinmaier T."/>
            <person name="Tischler P."/>
            <person name="Rattei T."/>
            <person name="Meckenstock R.U."/>
        </authorList>
    </citation>
    <scope>NUCLEOTIDE SEQUENCE</scope>
</reference>
<evidence type="ECO:0000313" key="2">
    <source>
        <dbReference type="EMBL" id="CBX31785.1"/>
    </source>
</evidence>
<dbReference type="InterPro" id="IPR038071">
    <property type="entry name" value="UROD/MetE-like_sf"/>
</dbReference>
<dbReference type="Pfam" id="PF01208">
    <property type="entry name" value="URO-D"/>
    <property type="match status" value="1"/>
</dbReference>
<dbReference type="GO" id="GO:0004853">
    <property type="term" value="F:uroporphyrinogen decarboxylase activity"/>
    <property type="evidence" value="ECO:0007669"/>
    <property type="project" value="InterPro"/>
</dbReference>
<proteinExistence type="predicted"/>